<accession>A0AAD4SW48</accession>
<protein>
    <submittedName>
        <fullName evidence="1">Uncharacterized protein</fullName>
    </submittedName>
</protein>
<evidence type="ECO:0000313" key="1">
    <source>
        <dbReference type="EMBL" id="KAI3924244.1"/>
    </source>
</evidence>
<dbReference type="AlphaFoldDB" id="A0AAD4SW48"/>
<organism evidence="1 2">
    <name type="scientific">Papaver atlanticum</name>
    <dbReference type="NCBI Taxonomy" id="357466"/>
    <lineage>
        <taxon>Eukaryota</taxon>
        <taxon>Viridiplantae</taxon>
        <taxon>Streptophyta</taxon>
        <taxon>Embryophyta</taxon>
        <taxon>Tracheophyta</taxon>
        <taxon>Spermatophyta</taxon>
        <taxon>Magnoliopsida</taxon>
        <taxon>Ranunculales</taxon>
        <taxon>Papaveraceae</taxon>
        <taxon>Papaveroideae</taxon>
        <taxon>Papaver</taxon>
    </lineage>
</organism>
<name>A0AAD4SW48_9MAGN</name>
<evidence type="ECO:0000313" key="2">
    <source>
        <dbReference type="Proteomes" id="UP001202328"/>
    </source>
</evidence>
<proteinExistence type="predicted"/>
<dbReference type="EMBL" id="JAJJMB010008334">
    <property type="protein sequence ID" value="KAI3924244.1"/>
    <property type="molecule type" value="Genomic_DNA"/>
</dbReference>
<reference evidence="1" key="1">
    <citation type="submission" date="2022-04" db="EMBL/GenBank/DDBJ databases">
        <title>A functionally conserved STORR gene fusion in Papaver species that diverged 16.8 million years ago.</title>
        <authorList>
            <person name="Catania T."/>
        </authorList>
    </citation>
    <scope>NUCLEOTIDE SEQUENCE</scope>
    <source>
        <strain evidence="1">S-188037</strain>
    </source>
</reference>
<sequence>MTKKKQKLIEEIMAAEEIVKNNTDTTSRRRRKRKLQYIVFFAVIKGWEEPDRYVLLGNHQRHMVEVYHTWVARKDGFDIQRLG</sequence>
<gene>
    <name evidence="1" type="ORF">MKW98_032445</name>
</gene>
<dbReference type="Proteomes" id="UP001202328">
    <property type="component" value="Unassembled WGS sequence"/>
</dbReference>
<comment type="caution">
    <text evidence="1">The sequence shown here is derived from an EMBL/GenBank/DDBJ whole genome shotgun (WGS) entry which is preliminary data.</text>
</comment>
<keyword evidence="2" id="KW-1185">Reference proteome</keyword>